<dbReference type="SFLD" id="SFLDS00029">
    <property type="entry name" value="Radical_SAM"/>
    <property type="match status" value="1"/>
</dbReference>
<dbReference type="InterPro" id="IPR007197">
    <property type="entry name" value="rSAM"/>
</dbReference>
<dbReference type="Gene3D" id="3.20.20.70">
    <property type="entry name" value="Aldolase class I"/>
    <property type="match status" value="1"/>
</dbReference>
<gene>
    <name evidence="11" type="ORF">J2Z49_001566</name>
</gene>
<comment type="caution">
    <text evidence="11">The sequence shown here is derived from an EMBL/GenBank/DDBJ whole genome shotgun (WGS) entry which is preliminary data.</text>
</comment>
<evidence type="ECO:0000256" key="6">
    <source>
        <dbReference type="ARBA" id="ARBA00023004"/>
    </source>
</evidence>
<comment type="function">
    <text evidence="9">Probably acts as a heme chaperone, transferring heme to an unknown acceptor. Binds one molecule of heme per monomer, possibly covalently. Binds 1 [4Fe-4S] cluster. The cluster is coordinated with 3 cysteines and an exchangeable S-adenosyl-L-methionine.</text>
</comment>
<dbReference type="RefSeq" id="WP_307401617.1">
    <property type="nucleotide sequence ID" value="NZ_JAUSUX010000010.1"/>
</dbReference>
<feature type="domain" description="Radical SAM core" evidence="10">
    <location>
        <begin position="2"/>
        <end position="240"/>
    </location>
</feature>
<dbReference type="PANTHER" id="PTHR13932:SF5">
    <property type="entry name" value="RADICAL S-ADENOSYL METHIONINE DOMAIN-CONTAINING PROTEIN 1, MITOCHONDRIAL"/>
    <property type="match status" value="1"/>
</dbReference>
<evidence type="ECO:0000256" key="2">
    <source>
        <dbReference type="ARBA" id="ARBA00017228"/>
    </source>
</evidence>
<keyword evidence="3 9" id="KW-0349">Heme</keyword>
<keyword evidence="12" id="KW-1185">Reference proteome</keyword>
<dbReference type="GO" id="GO:0051989">
    <property type="term" value="F:coproporphyrinogen dehydrogenase activity"/>
    <property type="evidence" value="ECO:0007669"/>
    <property type="project" value="UniProtKB-EC"/>
</dbReference>
<dbReference type="InterPro" id="IPR004559">
    <property type="entry name" value="HemW-like"/>
</dbReference>
<dbReference type="Proteomes" id="UP001225644">
    <property type="component" value="Unassembled WGS sequence"/>
</dbReference>
<evidence type="ECO:0000256" key="5">
    <source>
        <dbReference type="ARBA" id="ARBA00022723"/>
    </source>
</evidence>
<evidence type="ECO:0000256" key="1">
    <source>
        <dbReference type="ARBA" id="ARBA00006100"/>
    </source>
</evidence>
<evidence type="ECO:0000256" key="4">
    <source>
        <dbReference type="ARBA" id="ARBA00022691"/>
    </source>
</evidence>
<proteinExistence type="inferred from homology"/>
<keyword evidence="6 9" id="KW-0408">Iron</keyword>
<keyword evidence="8 9" id="KW-0143">Chaperone</keyword>
<comment type="subcellular location">
    <subcellularLocation>
        <location evidence="9">Cytoplasm</location>
    </subcellularLocation>
</comment>
<dbReference type="InterPro" id="IPR006638">
    <property type="entry name" value="Elp3/MiaA/NifB-like_rSAM"/>
</dbReference>
<keyword evidence="9" id="KW-0963">Cytoplasm</keyword>
<dbReference type="CDD" id="cd01335">
    <property type="entry name" value="Radical_SAM"/>
    <property type="match status" value="1"/>
</dbReference>
<name>A0ABU0B155_9FIRM</name>
<dbReference type="SMART" id="SM00729">
    <property type="entry name" value="Elp3"/>
    <property type="match status" value="1"/>
</dbReference>
<evidence type="ECO:0000256" key="7">
    <source>
        <dbReference type="ARBA" id="ARBA00023014"/>
    </source>
</evidence>
<keyword evidence="9" id="KW-0004">4Fe-4S</keyword>
<evidence type="ECO:0000313" key="12">
    <source>
        <dbReference type="Proteomes" id="UP001225644"/>
    </source>
</evidence>
<dbReference type="EMBL" id="JAUSUX010000010">
    <property type="protein sequence ID" value="MDQ0286452.1"/>
    <property type="molecule type" value="Genomic_DNA"/>
</dbReference>
<accession>A0ABU0B155</accession>
<dbReference type="InterPro" id="IPR013785">
    <property type="entry name" value="Aldolase_TIM"/>
</dbReference>
<keyword evidence="5 9" id="KW-0479">Metal-binding</keyword>
<keyword evidence="4 9" id="KW-0949">S-adenosyl-L-methionine</keyword>
<dbReference type="PANTHER" id="PTHR13932">
    <property type="entry name" value="COPROPORPHYRINIGEN III OXIDASE"/>
    <property type="match status" value="1"/>
</dbReference>
<organism evidence="11 12">
    <name type="scientific">Desulfofundulus luciae</name>
    <dbReference type="NCBI Taxonomy" id="74702"/>
    <lineage>
        <taxon>Bacteria</taxon>
        <taxon>Bacillati</taxon>
        <taxon>Bacillota</taxon>
        <taxon>Clostridia</taxon>
        <taxon>Eubacteriales</taxon>
        <taxon>Peptococcaceae</taxon>
        <taxon>Desulfofundulus</taxon>
    </lineage>
</organism>
<dbReference type="SFLD" id="SFLDG01065">
    <property type="entry name" value="anaerobic_coproporphyrinogen-I"/>
    <property type="match status" value="1"/>
</dbReference>
<evidence type="ECO:0000256" key="8">
    <source>
        <dbReference type="ARBA" id="ARBA00023186"/>
    </source>
</evidence>
<evidence type="ECO:0000259" key="10">
    <source>
        <dbReference type="PROSITE" id="PS51918"/>
    </source>
</evidence>
<reference evidence="11 12" key="1">
    <citation type="submission" date="2023-07" db="EMBL/GenBank/DDBJ databases">
        <title>Genomic Encyclopedia of Type Strains, Phase IV (KMG-IV): sequencing the most valuable type-strain genomes for metagenomic binning, comparative biology and taxonomic classification.</title>
        <authorList>
            <person name="Goeker M."/>
        </authorList>
    </citation>
    <scope>NUCLEOTIDE SEQUENCE [LARGE SCALE GENOMIC DNA]</scope>
    <source>
        <strain evidence="11 12">DSM 12396</strain>
    </source>
</reference>
<dbReference type="NCBIfam" id="TIGR00539">
    <property type="entry name" value="hemN_rel"/>
    <property type="match status" value="1"/>
</dbReference>
<protein>
    <recommendedName>
        <fullName evidence="2 9">Heme chaperone HemW</fullName>
    </recommendedName>
</protein>
<dbReference type="InterPro" id="IPR034505">
    <property type="entry name" value="Coproporphyrinogen-III_oxidase"/>
</dbReference>
<sequence>MGSEPVVISLYIHVPFCIRKCRYCDFVSYTYDPEAARRYRVALLQEMALYHERLTQQERRLKTIFIGGGTPTCLPEEDLAAILEGCSRYFQWLSGVEVTVEANPGTVDLSKLKTLRYAGVNRLSLGVQTCSDHLLSLLGRLHDFTQAVEAVQLARRAGFDNLNLDLIFAIPGQTMADWQHCLDKILALQPEHISAYSLQIEEDTPLARAVAEGRVFPCDEETELAMYREVINSLAARGYEHYEISNFARPGYRCRHNLTYWHNEPYLGLGLAAHSCLGDERFYNTGSLEEYEALLLAGGLPVAGREHLSRTTMMAETVFLGLRLIEGLDLEKFAARFGKNIEEVFGKQIKKLSSLGLVEICSNHLRLTSRGLPLANAVFREFVLP</sequence>
<dbReference type="SFLD" id="SFLDF00288">
    <property type="entry name" value="HemN-like__clustered_with_nucl"/>
    <property type="match status" value="1"/>
</dbReference>
<evidence type="ECO:0000313" key="11">
    <source>
        <dbReference type="EMBL" id="MDQ0286452.1"/>
    </source>
</evidence>
<dbReference type="InterPro" id="IPR010723">
    <property type="entry name" value="HemN_C"/>
</dbReference>
<dbReference type="Pfam" id="PF06969">
    <property type="entry name" value="HemN_C"/>
    <property type="match status" value="1"/>
</dbReference>
<dbReference type="InterPro" id="IPR058240">
    <property type="entry name" value="rSAM_sf"/>
</dbReference>
<dbReference type="SFLD" id="SFLDG01082">
    <property type="entry name" value="B12-binding_domain_containing"/>
    <property type="match status" value="1"/>
</dbReference>
<dbReference type="SUPFAM" id="SSF102114">
    <property type="entry name" value="Radical SAM enzymes"/>
    <property type="match status" value="1"/>
</dbReference>
<dbReference type="SFLD" id="SFLDF00562">
    <property type="entry name" value="HemN-like__clustered_with_heat"/>
    <property type="match status" value="1"/>
</dbReference>
<keyword evidence="7 9" id="KW-0411">Iron-sulfur</keyword>
<comment type="similarity">
    <text evidence="1">Belongs to the anaerobic coproporphyrinogen-III oxidase family. HemW subfamily.</text>
</comment>
<evidence type="ECO:0000256" key="3">
    <source>
        <dbReference type="ARBA" id="ARBA00022617"/>
    </source>
</evidence>
<keyword evidence="11" id="KW-0560">Oxidoreductase</keyword>
<dbReference type="PROSITE" id="PS51918">
    <property type="entry name" value="RADICAL_SAM"/>
    <property type="match status" value="1"/>
</dbReference>
<evidence type="ECO:0000256" key="9">
    <source>
        <dbReference type="RuleBase" id="RU364116"/>
    </source>
</evidence>
<dbReference type="Pfam" id="PF04055">
    <property type="entry name" value="Radical_SAM"/>
    <property type="match status" value="1"/>
</dbReference>